<keyword evidence="1" id="KW-0067">ATP-binding</keyword>
<dbReference type="RefSeq" id="WP_106528282.1">
    <property type="nucleotide sequence ID" value="NZ_PYAW01000002.1"/>
</dbReference>
<dbReference type="Pfam" id="PF13784">
    <property type="entry name" value="Fic_N"/>
    <property type="match status" value="1"/>
</dbReference>
<dbReference type="Gene3D" id="1.10.3290.10">
    <property type="entry name" value="Fido-like domain"/>
    <property type="match status" value="1"/>
</dbReference>
<dbReference type="Proteomes" id="UP000240971">
    <property type="component" value="Unassembled WGS sequence"/>
</dbReference>
<evidence type="ECO:0000256" key="2">
    <source>
        <dbReference type="PIRSR" id="PIRSR640198-1"/>
    </source>
</evidence>
<evidence type="ECO:0000256" key="1">
    <source>
        <dbReference type="PIRSR" id="PIRSR038925-1"/>
    </source>
</evidence>
<dbReference type="PIRSF" id="PIRSF038925">
    <property type="entry name" value="AMP-prot_trans"/>
    <property type="match status" value="1"/>
</dbReference>
<feature type="binding site" evidence="3">
    <location>
        <begin position="202"/>
        <end position="209"/>
    </location>
    <ligand>
        <name>ATP</name>
        <dbReference type="ChEBI" id="CHEBI:30616"/>
    </ligand>
</feature>
<evidence type="ECO:0000259" key="4">
    <source>
        <dbReference type="PROSITE" id="PS51459"/>
    </source>
</evidence>
<comment type="caution">
    <text evidence="5">The sequence shown here is derived from an EMBL/GenBank/DDBJ whole genome shotgun (WGS) entry which is preliminary data.</text>
</comment>
<dbReference type="InterPro" id="IPR036597">
    <property type="entry name" value="Fido-like_dom_sf"/>
</dbReference>
<dbReference type="PANTHER" id="PTHR13504:SF35">
    <property type="entry name" value="PROTEIN ADENYLYLTRANSFERASE SOFIC"/>
    <property type="match status" value="1"/>
</dbReference>
<dbReference type="InterPro" id="IPR048770">
    <property type="entry name" value="SoFic-like_C"/>
</dbReference>
<organism evidence="5 6">
    <name type="scientific">Chitinophaga niastensis</name>
    <dbReference type="NCBI Taxonomy" id="536980"/>
    <lineage>
        <taxon>Bacteria</taxon>
        <taxon>Pseudomonadati</taxon>
        <taxon>Bacteroidota</taxon>
        <taxon>Chitinophagia</taxon>
        <taxon>Chitinophagales</taxon>
        <taxon>Chitinophagaceae</taxon>
        <taxon>Chitinophaga</taxon>
    </lineage>
</organism>
<evidence type="ECO:0000313" key="5">
    <source>
        <dbReference type="EMBL" id="PSL47860.1"/>
    </source>
</evidence>
<reference evidence="5 6" key="1">
    <citation type="submission" date="2018-03" db="EMBL/GenBank/DDBJ databases">
        <title>Genomic Encyclopedia of Archaeal and Bacterial Type Strains, Phase II (KMG-II): from individual species to whole genera.</title>
        <authorList>
            <person name="Goeker M."/>
        </authorList>
    </citation>
    <scope>NUCLEOTIDE SEQUENCE [LARGE SCALE GENOMIC DNA]</scope>
    <source>
        <strain evidence="5 6">DSM 24859</strain>
    </source>
</reference>
<feature type="binding site" evidence="1">
    <location>
        <position position="198"/>
    </location>
    <ligand>
        <name>ATP</name>
        <dbReference type="ChEBI" id="CHEBI:30616"/>
    </ligand>
</feature>
<evidence type="ECO:0000256" key="3">
    <source>
        <dbReference type="PIRSR" id="PIRSR640198-2"/>
    </source>
</evidence>
<proteinExistence type="predicted"/>
<dbReference type="InterPro" id="IPR003812">
    <property type="entry name" value="Fido"/>
</dbReference>
<feature type="binding site" evidence="1">
    <location>
        <begin position="203"/>
        <end position="209"/>
    </location>
    <ligand>
        <name>ATP</name>
        <dbReference type="ChEBI" id="CHEBI:30616"/>
    </ligand>
</feature>
<feature type="binding site" evidence="3">
    <location>
        <begin position="240"/>
        <end position="241"/>
    </location>
    <ligand>
        <name>ATP</name>
        <dbReference type="ChEBI" id="CHEBI:30616"/>
    </ligand>
</feature>
<feature type="active site" evidence="2">
    <location>
        <position position="198"/>
    </location>
</feature>
<feature type="binding site" evidence="1">
    <location>
        <position position="240"/>
    </location>
    <ligand>
        <name>ATP</name>
        <dbReference type="ChEBI" id="CHEBI:30616"/>
    </ligand>
</feature>
<gene>
    <name evidence="5" type="ORF">CLV51_102720</name>
</gene>
<dbReference type="Pfam" id="PF21248">
    <property type="entry name" value="SoFic-like_C"/>
    <property type="match status" value="1"/>
</dbReference>
<dbReference type="InterPro" id="IPR040198">
    <property type="entry name" value="Fido_containing"/>
</dbReference>
<dbReference type="GO" id="GO:0005524">
    <property type="term" value="F:ATP binding"/>
    <property type="evidence" value="ECO:0007669"/>
    <property type="project" value="UniProtKB-KW"/>
</dbReference>
<dbReference type="PANTHER" id="PTHR13504">
    <property type="entry name" value="FIDO DOMAIN-CONTAINING PROTEIN DDB_G0283145"/>
    <property type="match status" value="1"/>
</dbReference>
<dbReference type="OrthoDB" id="9814400at2"/>
<dbReference type="InterPro" id="IPR026287">
    <property type="entry name" value="SoFic-like"/>
</dbReference>
<accession>A0A2P8HNR5</accession>
<keyword evidence="1" id="KW-0547">Nucleotide-binding</keyword>
<dbReference type="AlphaFoldDB" id="A0A2P8HNR5"/>
<sequence>MAHNNIPYNDLPALPPAADLNTIPILTNLARASRHLGELNGLCASLPDPHMLINTIALQESKDSSAIENIVTTQDELYKAASEEETTTNHAAKEVLNYRQALYAGLEKMQSQQHLILTNTLIDIVRTIKQNNAGIRNTPGTAIKNAITGATVYTPPSGEDVIREKMSSLELFINDRDLSPLDPLIKMALIHYQFEAIHPFSDGNGRTGRILNGLYLVQQHILPQPILYLSAYIVKHRSTYYQLLQGVTEQNNWNDWVMFMLTALSETAQMTTEKIRLILFLMSQIEQSMRVTLGNSFNYELLKLIFSLPYLKVETLVDKKIGHRQTAAAWLKKLVEKDVLRAHKIGKTTYYVNHALIALLSA</sequence>
<dbReference type="Pfam" id="PF02661">
    <property type="entry name" value="Fic"/>
    <property type="match status" value="1"/>
</dbReference>
<keyword evidence="6" id="KW-1185">Reference proteome</keyword>
<dbReference type="InterPro" id="IPR025758">
    <property type="entry name" value="Fic/DOC_N"/>
</dbReference>
<dbReference type="SUPFAM" id="SSF140931">
    <property type="entry name" value="Fic-like"/>
    <property type="match status" value="1"/>
</dbReference>
<dbReference type="EMBL" id="PYAW01000002">
    <property type="protein sequence ID" value="PSL47860.1"/>
    <property type="molecule type" value="Genomic_DNA"/>
</dbReference>
<name>A0A2P8HNR5_CHINA</name>
<evidence type="ECO:0000313" key="6">
    <source>
        <dbReference type="Proteomes" id="UP000240971"/>
    </source>
</evidence>
<dbReference type="PROSITE" id="PS51459">
    <property type="entry name" value="FIDO"/>
    <property type="match status" value="1"/>
</dbReference>
<protein>
    <submittedName>
        <fullName evidence="5">Fic family protein</fullName>
    </submittedName>
</protein>
<feature type="binding site" evidence="1">
    <location>
        <position position="68"/>
    </location>
    <ligand>
        <name>ATP</name>
        <dbReference type="ChEBI" id="CHEBI:30616"/>
    </ligand>
</feature>
<feature type="domain" description="Fido" evidence="4">
    <location>
        <begin position="116"/>
        <end position="262"/>
    </location>
</feature>